<evidence type="ECO:0000259" key="1">
    <source>
        <dbReference type="PROSITE" id="PS50801"/>
    </source>
</evidence>
<dbReference type="AlphaFoldDB" id="S3BA73"/>
<dbReference type="InterPro" id="IPR002645">
    <property type="entry name" value="STAS_dom"/>
</dbReference>
<evidence type="ECO:0000313" key="3">
    <source>
        <dbReference type="Proteomes" id="UP000014400"/>
    </source>
</evidence>
<dbReference type="RefSeq" id="WP_005431663.1">
    <property type="nucleotide sequence ID" value="NZ_KE150482.1"/>
</dbReference>
<sequence length="91" mass="9571">MTPQWTEFSFDDALTFKRELLAAIAAGDRVVDLAGVSGGDSSLLSVLLSGRRIAPDLQILNLSPALAQLAQLYGVADLLGLPKSASETEVN</sequence>
<dbReference type="Gene3D" id="3.30.750.24">
    <property type="entry name" value="STAS domain"/>
    <property type="match status" value="1"/>
</dbReference>
<gene>
    <name evidence="2" type="ORF">HMPREF1476_02463</name>
</gene>
<dbReference type="Proteomes" id="UP000014400">
    <property type="component" value="Unassembled WGS sequence"/>
</dbReference>
<keyword evidence="3" id="KW-1185">Reference proteome</keyword>
<dbReference type="InterPro" id="IPR036513">
    <property type="entry name" value="STAS_dom_sf"/>
</dbReference>
<dbReference type="SUPFAM" id="SSF52091">
    <property type="entry name" value="SpoIIaa-like"/>
    <property type="match status" value="1"/>
</dbReference>
<dbReference type="eggNOG" id="ENOG5032QP6">
    <property type="taxonomic scope" value="Bacteria"/>
</dbReference>
<dbReference type="EMBL" id="ATCF01000039">
    <property type="protein sequence ID" value="EPD97411.1"/>
    <property type="molecule type" value="Genomic_DNA"/>
</dbReference>
<dbReference type="PROSITE" id="PS50801">
    <property type="entry name" value="STAS"/>
    <property type="match status" value="1"/>
</dbReference>
<accession>S3BA73</accession>
<dbReference type="PATRIC" id="fig|1203554.3.peg.2540"/>
<feature type="domain" description="STAS" evidence="1">
    <location>
        <begin position="7"/>
        <end position="91"/>
    </location>
</feature>
<reference evidence="2 3" key="1">
    <citation type="submission" date="2013-04" db="EMBL/GenBank/DDBJ databases">
        <title>The Genome Sequence of Sutterella wadsworthensis HGA0223.</title>
        <authorList>
            <consortium name="The Broad Institute Genomics Platform"/>
            <person name="Earl A."/>
            <person name="Ward D."/>
            <person name="Feldgarden M."/>
            <person name="Gevers D."/>
            <person name="Schmidt T.M."/>
            <person name="Dover J."/>
            <person name="Dai D."/>
            <person name="Walker B."/>
            <person name="Young S."/>
            <person name="Zeng Q."/>
            <person name="Gargeya S."/>
            <person name="Fitzgerald M."/>
            <person name="Haas B."/>
            <person name="Abouelleil A."/>
            <person name="Allen A.W."/>
            <person name="Alvarado L."/>
            <person name="Arachchi H.M."/>
            <person name="Berlin A.M."/>
            <person name="Chapman S.B."/>
            <person name="Gainer-Dewar J."/>
            <person name="Goldberg J."/>
            <person name="Griggs A."/>
            <person name="Gujja S."/>
            <person name="Hansen M."/>
            <person name="Howarth C."/>
            <person name="Imamovic A."/>
            <person name="Ireland A."/>
            <person name="Larimer J."/>
            <person name="McCowan C."/>
            <person name="Murphy C."/>
            <person name="Pearson M."/>
            <person name="Poon T.W."/>
            <person name="Priest M."/>
            <person name="Roberts A."/>
            <person name="Saif S."/>
            <person name="Shea T."/>
            <person name="Sisk P."/>
            <person name="Sykes S."/>
            <person name="Wortman J."/>
            <person name="Nusbaum C."/>
            <person name="Birren B."/>
        </authorList>
    </citation>
    <scope>NUCLEOTIDE SEQUENCE [LARGE SCALE GENOMIC DNA]</scope>
    <source>
        <strain evidence="2 3">HGA0223</strain>
    </source>
</reference>
<comment type="caution">
    <text evidence="2">The sequence shown here is derived from an EMBL/GenBank/DDBJ whole genome shotgun (WGS) entry which is preliminary data.</text>
</comment>
<organism evidence="2 3">
    <name type="scientific">Sutterella wadsworthensis HGA0223</name>
    <dbReference type="NCBI Taxonomy" id="1203554"/>
    <lineage>
        <taxon>Bacteria</taxon>
        <taxon>Pseudomonadati</taxon>
        <taxon>Pseudomonadota</taxon>
        <taxon>Betaproteobacteria</taxon>
        <taxon>Burkholderiales</taxon>
        <taxon>Sutterellaceae</taxon>
        <taxon>Sutterella</taxon>
    </lineage>
</organism>
<protein>
    <recommendedName>
        <fullName evidence="1">STAS domain-containing protein</fullName>
    </recommendedName>
</protein>
<dbReference type="STRING" id="1203554.HMPREF1476_02463"/>
<name>S3BA73_9BURK</name>
<proteinExistence type="predicted"/>
<dbReference type="InterPro" id="IPR058548">
    <property type="entry name" value="MlaB-like_STAS"/>
</dbReference>
<dbReference type="GeneID" id="64062164"/>
<evidence type="ECO:0000313" key="2">
    <source>
        <dbReference type="EMBL" id="EPD97411.1"/>
    </source>
</evidence>
<dbReference type="HOGENOM" id="CLU_2425869_0_0_4"/>
<dbReference type="Pfam" id="PF13466">
    <property type="entry name" value="STAS_2"/>
    <property type="match status" value="1"/>
</dbReference>